<evidence type="ECO:0000256" key="1">
    <source>
        <dbReference type="SAM" id="MobiDB-lite"/>
    </source>
</evidence>
<keyword evidence="3" id="KW-1185">Reference proteome</keyword>
<dbReference type="Proteomes" id="UP000011632">
    <property type="component" value="Unassembled WGS sequence"/>
</dbReference>
<dbReference type="PATRIC" id="fig|1227496.3.peg.4019"/>
<evidence type="ECO:0008006" key="4">
    <source>
        <dbReference type="Google" id="ProtNLM"/>
    </source>
</evidence>
<dbReference type="RefSeq" id="WP_006433114.1">
    <property type="nucleotide sequence ID" value="NZ_AOID01000063.1"/>
</dbReference>
<protein>
    <recommendedName>
        <fullName evidence="4">Lipoprotein</fullName>
    </recommendedName>
</protein>
<accession>L9XN28</accession>
<dbReference type="OrthoDB" id="327300at2157"/>
<comment type="caution">
    <text evidence="2">The sequence shown here is derived from an EMBL/GenBank/DDBJ whole genome shotgun (WGS) entry which is preliminary data.</text>
</comment>
<dbReference type="AlphaFoldDB" id="L9XN28"/>
<dbReference type="STRING" id="1227496.C489_20056"/>
<evidence type="ECO:0000313" key="2">
    <source>
        <dbReference type="EMBL" id="ELY63145.1"/>
    </source>
</evidence>
<feature type="compositionally biased region" description="Polar residues" evidence="1">
    <location>
        <begin position="54"/>
        <end position="65"/>
    </location>
</feature>
<feature type="region of interest" description="Disordered" evidence="1">
    <location>
        <begin position="25"/>
        <end position="66"/>
    </location>
</feature>
<feature type="compositionally biased region" description="Acidic residues" evidence="1">
    <location>
        <begin position="32"/>
        <end position="52"/>
    </location>
</feature>
<dbReference type="PROSITE" id="PS51257">
    <property type="entry name" value="PROKAR_LIPOPROTEIN"/>
    <property type="match status" value="1"/>
</dbReference>
<reference evidence="2 3" key="1">
    <citation type="journal article" date="2014" name="PLoS Genet.">
        <title>Phylogenetically driven sequencing of extremely halophilic archaea reveals strategies for static and dynamic osmo-response.</title>
        <authorList>
            <person name="Becker E.A."/>
            <person name="Seitzer P.M."/>
            <person name="Tritt A."/>
            <person name="Larsen D."/>
            <person name="Krusor M."/>
            <person name="Yao A.I."/>
            <person name="Wu D."/>
            <person name="Madern D."/>
            <person name="Eisen J.A."/>
            <person name="Darling A.E."/>
            <person name="Facciotti M.T."/>
        </authorList>
    </citation>
    <scope>NUCLEOTIDE SEQUENCE [LARGE SCALE GENOMIC DNA]</scope>
    <source>
        <strain evidence="2 3">JCM 10478</strain>
    </source>
</reference>
<proteinExistence type="predicted"/>
<sequence>MVPPTTRRRYLSGLAIAASASLGGCLSNAATNDDDPDADADDAPNDESEPDSETQPSSDDVSGTPETLLRQYVETSAEASDPAEVGAYFHPIHPFHPDTLEAETAEAWLLKDDPVSEIETETTDRDVTPNAVLSAPVLQASSIERDAVADALEGERTAVVDVSVIDESGETTAFNAVTVTADGEWSILAQGIETDDRPKEPSSFDARVVEDIEFDAEADRARVQLVDSPVADSVTAKAETAYSSRSSSTPAVIDYFDLSLDPDGDEVVVTATVDGETRPVHREQYPVADRAVDEISFDERPDTELFDATARVEFTGEQTGDRIVVESTVQGDEASIEPADTATHLTVGVDAEDDEVVVTLTDGEEPEEIHRERYYP</sequence>
<name>L9XN28_9EURY</name>
<evidence type="ECO:0000313" key="3">
    <source>
        <dbReference type="Proteomes" id="UP000011632"/>
    </source>
</evidence>
<gene>
    <name evidence="2" type="ORF">C489_20056</name>
</gene>
<dbReference type="EMBL" id="AOID01000063">
    <property type="protein sequence ID" value="ELY63145.1"/>
    <property type="molecule type" value="Genomic_DNA"/>
</dbReference>
<organism evidence="2 3">
    <name type="scientific">Natrinema versiforme JCM 10478</name>
    <dbReference type="NCBI Taxonomy" id="1227496"/>
    <lineage>
        <taxon>Archaea</taxon>
        <taxon>Methanobacteriati</taxon>
        <taxon>Methanobacteriota</taxon>
        <taxon>Stenosarchaea group</taxon>
        <taxon>Halobacteria</taxon>
        <taxon>Halobacteriales</taxon>
        <taxon>Natrialbaceae</taxon>
        <taxon>Natrinema</taxon>
    </lineage>
</organism>